<accession>A0A9D1TRE9</accession>
<evidence type="ECO:0000313" key="2">
    <source>
        <dbReference type="Proteomes" id="UP000823990"/>
    </source>
</evidence>
<organism evidence="1 2">
    <name type="scientific">Candidatus Protoclostridium stercorigallinarum</name>
    <dbReference type="NCBI Taxonomy" id="2838741"/>
    <lineage>
        <taxon>Bacteria</taxon>
        <taxon>Bacillati</taxon>
        <taxon>Bacillota</taxon>
        <taxon>Clostridia</taxon>
        <taxon>Candidatus Protoclostridium</taxon>
    </lineage>
</organism>
<reference evidence="1" key="1">
    <citation type="journal article" date="2021" name="PeerJ">
        <title>Extensive microbial diversity within the chicken gut microbiome revealed by metagenomics and culture.</title>
        <authorList>
            <person name="Gilroy R."/>
            <person name="Ravi A."/>
            <person name="Getino M."/>
            <person name="Pursley I."/>
            <person name="Horton D.L."/>
            <person name="Alikhan N.F."/>
            <person name="Baker D."/>
            <person name="Gharbi K."/>
            <person name="Hall N."/>
            <person name="Watson M."/>
            <person name="Adriaenssens E.M."/>
            <person name="Foster-Nyarko E."/>
            <person name="Jarju S."/>
            <person name="Secka A."/>
            <person name="Antonio M."/>
            <person name="Oren A."/>
            <person name="Chaudhuri R.R."/>
            <person name="La Ragione R."/>
            <person name="Hildebrand F."/>
            <person name="Pallen M.J."/>
        </authorList>
    </citation>
    <scope>NUCLEOTIDE SEQUENCE</scope>
    <source>
        <strain evidence="1">12435</strain>
    </source>
</reference>
<name>A0A9D1TRE9_9FIRM</name>
<protein>
    <submittedName>
        <fullName evidence="1">Uncharacterized protein</fullName>
    </submittedName>
</protein>
<dbReference type="EMBL" id="DXHS01000083">
    <property type="protein sequence ID" value="HIW02750.1"/>
    <property type="molecule type" value="Genomic_DNA"/>
</dbReference>
<gene>
    <name evidence="1" type="ORF">H9892_05360</name>
</gene>
<reference evidence="1" key="2">
    <citation type="submission" date="2021-04" db="EMBL/GenBank/DDBJ databases">
        <authorList>
            <person name="Gilroy R."/>
        </authorList>
    </citation>
    <scope>NUCLEOTIDE SEQUENCE</scope>
    <source>
        <strain evidence="1">12435</strain>
    </source>
</reference>
<comment type="caution">
    <text evidence="1">The sequence shown here is derived from an EMBL/GenBank/DDBJ whole genome shotgun (WGS) entry which is preliminary data.</text>
</comment>
<proteinExistence type="predicted"/>
<evidence type="ECO:0000313" key="1">
    <source>
        <dbReference type="EMBL" id="HIW02750.1"/>
    </source>
</evidence>
<dbReference type="Proteomes" id="UP000823990">
    <property type="component" value="Unassembled WGS sequence"/>
</dbReference>
<dbReference type="AlphaFoldDB" id="A0A9D1TRE9"/>
<sequence length="92" mass="10838">MINGNVNEFVDGLYYGDERVFVYKGQKFFIQGLTYDGCNHLLLDRWEPPADAYIWEGKSPRGTFAVEEFLSTPIWDGKTFWQVEQEMEWVDC</sequence>